<dbReference type="AlphaFoldDB" id="A0A158QIK4"/>
<keyword evidence="3" id="KW-1185">Reference proteome</keyword>
<dbReference type="OrthoDB" id="6316813at2759"/>
<accession>A0A158QIK4</accession>
<reference evidence="4" key="1">
    <citation type="submission" date="2016-04" db="UniProtKB">
        <authorList>
            <consortium name="WormBaseParasite"/>
        </authorList>
    </citation>
    <scope>IDENTIFICATION</scope>
</reference>
<organism evidence="4">
    <name type="scientific">Rodentolepis nana</name>
    <name type="common">Dwarf tapeworm</name>
    <name type="synonym">Hymenolepis nana</name>
    <dbReference type="NCBI Taxonomy" id="102285"/>
    <lineage>
        <taxon>Eukaryota</taxon>
        <taxon>Metazoa</taxon>
        <taxon>Spiralia</taxon>
        <taxon>Lophotrochozoa</taxon>
        <taxon>Platyhelminthes</taxon>
        <taxon>Cestoda</taxon>
        <taxon>Eucestoda</taxon>
        <taxon>Cyclophyllidea</taxon>
        <taxon>Hymenolepididae</taxon>
        <taxon>Rodentolepis</taxon>
    </lineage>
</organism>
<feature type="chain" id="PRO_5043135409" evidence="1">
    <location>
        <begin position="20"/>
        <end position="143"/>
    </location>
</feature>
<dbReference type="EMBL" id="UZAE01012651">
    <property type="protein sequence ID" value="VDO06093.1"/>
    <property type="molecule type" value="Genomic_DNA"/>
</dbReference>
<evidence type="ECO:0000313" key="2">
    <source>
        <dbReference type="EMBL" id="VDO06093.1"/>
    </source>
</evidence>
<name>A0A158QIK4_RODNA</name>
<evidence type="ECO:0000256" key="1">
    <source>
        <dbReference type="SAM" id="SignalP"/>
    </source>
</evidence>
<dbReference type="WBParaSite" id="HNAJ_0000955101-mRNA-1">
    <property type="protein sequence ID" value="HNAJ_0000955101-mRNA-1"/>
    <property type="gene ID" value="HNAJ_0000955101"/>
</dbReference>
<reference evidence="2 3" key="2">
    <citation type="submission" date="2018-11" db="EMBL/GenBank/DDBJ databases">
        <authorList>
            <consortium name="Pathogen Informatics"/>
        </authorList>
    </citation>
    <scope>NUCLEOTIDE SEQUENCE [LARGE SCALE GENOMIC DNA]</scope>
</reference>
<keyword evidence="1" id="KW-0732">Signal</keyword>
<evidence type="ECO:0000313" key="4">
    <source>
        <dbReference type="WBParaSite" id="HNAJ_0000955101-mRNA-1"/>
    </source>
</evidence>
<dbReference type="Proteomes" id="UP000278807">
    <property type="component" value="Unassembled WGS sequence"/>
</dbReference>
<feature type="signal peptide" evidence="1">
    <location>
        <begin position="1"/>
        <end position="19"/>
    </location>
</feature>
<sequence length="143" mass="15810">MLLTLFFLIFAKFYGNAESQEVYGSRIVTTSTGPVGPLNFRMLQSPEGKINYKEGKVKKFTIDSNDNCVVGISKVGRPCNFDTTHLTTDNNILISNVTIRLNKGVESYVTYKWGTDVSSVAITLDWKNSGVPSEVNECQGKNS</sequence>
<evidence type="ECO:0000313" key="3">
    <source>
        <dbReference type="Proteomes" id="UP000278807"/>
    </source>
</evidence>
<proteinExistence type="predicted"/>
<protein>
    <submittedName>
        <fullName evidence="4">DUF5727 domain-containing protein</fullName>
    </submittedName>
</protein>
<gene>
    <name evidence="2" type="ORF">HNAJ_LOCUS9546</name>
</gene>